<feature type="non-terminal residue" evidence="1">
    <location>
        <position position="51"/>
    </location>
</feature>
<evidence type="ECO:0000313" key="2">
    <source>
        <dbReference type="Proteomes" id="UP000789375"/>
    </source>
</evidence>
<reference evidence="1" key="1">
    <citation type="submission" date="2021-06" db="EMBL/GenBank/DDBJ databases">
        <authorList>
            <person name="Kallberg Y."/>
            <person name="Tangrot J."/>
            <person name="Rosling A."/>
        </authorList>
    </citation>
    <scope>NUCLEOTIDE SEQUENCE</scope>
    <source>
        <strain evidence="1">87-6 pot B 2015</strain>
    </source>
</reference>
<proteinExistence type="predicted"/>
<sequence length="51" mass="6038">MKLFIQHISIPSDISNNQYTLVKDILLFLSKLPNSTILQNFLFHETYKNQK</sequence>
<dbReference type="AlphaFoldDB" id="A0A9N9D934"/>
<gene>
    <name evidence="1" type="ORF">FMOSSE_LOCUS10301</name>
</gene>
<dbReference type="EMBL" id="CAJVPP010003344">
    <property type="protein sequence ID" value="CAG8627175.1"/>
    <property type="molecule type" value="Genomic_DNA"/>
</dbReference>
<keyword evidence="2" id="KW-1185">Reference proteome</keyword>
<dbReference type="Proteomes" id="UP000789375">
    <property type="component" value="Unassembled WGS sequence"/>
</dbReference>
<organism evidence="1 2">
    <name type="scientific">Funneliformis mosseae</name>
    <name type="common">Endomycorrhizal fungus</name>
    <name type="synonym">Glomus mosseae</name>
    <dbReference type="NCBI Taxonomy" id="27381"/>
    <lineage>
        <taxon>Eukaryota</taxon>
        <taxon>Fungi</taxon>
        <taxon>Fungi incertae sedis</taxon>
        <taxon>Mucoromycota</taxon>
        <taxon>Glomeromycotina</taxon>
        <taxon>Glomeromycetes</taxon>
        <taxon>Glomerales</taxon>
        <taxon>Glomeraceae</taxon>
        <taxon>Funneliformis</taxon>
    </lineage>
</organism>
<comment type="caution">
    <text evidence="1">The sequence shown here is derived from an EMBL/GenBank/DDBJ whole genome shotgun (WGS) entry which is preliminary data.</text>
</comment>
<protein>
    <submittedName>
        <fullName evidence="1">4069_t:CDS:1</fullName>
    </submittedName>
</protein>
<accession>A0A9N9D934</accession>
<evidence type="ECO:0000313" key="1">
    <source>
        <dbReference type="EMBL" id="CAG8627175.1"/>
    </source>
</evidence>
<name>A0A9N9D934_FUNMO</name>